<evidence type="ECO:0000259" key="2">
    <source>
        <dbReference type="Pfam" id="PF00472"/>
    </source>
</evidence>
<dbReference type="InterPro" id="IPR050057">
    <property type="entry name" value="Prokaryotic/Mito_RF"/>
</dbReference>
<sequence length="207" mass="22266">MIRLLFTSGRGPAECRIAVRKAIATLADEAAALGLETDCVEGPSPDKHGPGSAIVVVHGEAAAAFARPWIGAIQWVAQSPVRPHHKRKNWFIGVVELPTPPEAPKALAAQDVRFEAFRAGGPGGQHQNKTESAVRATHIASGLSVVAREERSQHRNKALALERIAALLRLQGELEAITARNDAHAAHDRLERGRAVKRFKGEAFRAS</sequence>
<dbReference type="GO" id="GO:0003747">
    <property type="term" value="F:translation release factor activity"/>
    <property type="evidence" value="ECO:0007669"/>
    <property type="project" value="InterPro"/>
</dbReference>
<dbReference type="Gene3D" id="3.30.160.20">
    <property type="match status" value="1"/>
</dbReference>
<dbReference type="InterPro" id="IPR000352">
    <property type="entry name" value="Pep_chain_release_fac_I"/>
</dbReference>
<dbReference type="InterPro" id="IPR017509">
    <property type="entry name" value="PrfH"/>
</dbReference>
<comment type="similarity">
    <text evidence="1">Belongs to the prokaryotic/mitochondrial release factor family.</text>
</comment>
<dbReference type="RefSeq" id="WP_057839607.1">
    <property type="nucleotide sequence ID" value="NZ_LLXZ01000196.1"/>
</dbReference>
<dbReference type="PANTHER" id="PTHR43804">
    <property type="entry name" value="LD18447P"/>
    <property type="match status" value="1"/>
</dbReference>
<dbReference type="OrthoDB" id="9815709at2"/>
<reference evidence="3 4" key="1">
    <citation type="submission" date="2014-03" db="EMBL/GenBank/DDBJ databases">
        <title>Bradyrhizobium valentinum sp. nov., isolated from effective nodules of Lupinus mariae-josephae, a lupine endemic of basic-lime soils in Eastern Spain.</title>
        <authorList>
            <person name="Duran D."/>
            <person name="Rey L."/>
            <person name="Navarro A."/>
            <person name="Busquets A."/>
            <person name="Imperial J."/>
            <person name="Ruiz-Argueso T."/>
        </authorList>
    </citation>
    <scope>NUCLEOTIDE SEQUENCE [LARGE SCALE GENOMIC DNA]</scope>
    <source>
        <strain evidence="3 4">PAC68</strain>
    </source>
</reference>
<organism evidence="3 4">
    <name type="scientific">Bradyrhizobium jicamae</name>
    <dbReference type="NCBI Taxonomy" id="280332"/>
    <lineage>
        <taxon>Bacteria</taxon>
        <taxon>Pseudomonadati</taxon>
        <taxon>Pseudomonadota</taxon>
        <taxon>Alphaproteobacteria</taxon>
        <taxon>Hyphomicrobiales</taxon>
        <taxon>Nitrobacteraceae</taxon>
        <taxon>Bradyrhizobium</taxon>
    </lineage>
</organism>
<feature type="domain" description="Prokaryotic-type class I peptide chain release factors" evidence="2">
    <location>
        <begin position="107"/>
        <end position="184"/>
    </location>
</feature>
<protein>
    <submittedName>
        <fullName evidence="3">Peptide chain release factor</fullName>
    </submittedName>
</protein>
<evidence type="ECO:0000313" key="3">
    <source>
        <dbReference type="EMBL" id="KRQ96751.1"/>
    </source>
</evidence>
<dbReference type="STRING" id="280332.CQ12_38970"/>
<dbReference type="SUPFAM" id="SSF75620">
    <property type="entry name" value="Release factor"/>
    <property type="match status" value="1"/>
</dbReference>
<dbReference type="Gene3D" id="3.30.70.1660">
    <property type="match status" value="1"/>
</dbReference>
<gene>
    <name evidence="3" type="ORF">CQ12_38970</name>
</gene>
<accession>A0A0R3KVI3</accession>
<proteinExistence type="inferred from homology"/>
<dbReference type="Pfam" id="PF00472">
    <property type="entry name" value="RF-1"/>
    <property type="match status" value="1"/>
</dbReference>
<comment type="caution">
    <text evidence="3">The sequence shown here is derived from an EMBL/GenBank/DDBJ whole genome shotgun (WGS) entry which is preliminary data.</text>
</comment>
<dbReference type="NCBIfam" id="TIGR03072">
    <property type="entry name" value="release_prfH"/>
    <property type="match status" value="1"/>
</dbReference>
<dbReference type="PANTHER" id="PTHR43804:SF6">
    <property type="entry name" value="CLASS I PEPTIDE CHAIN RELEASE FACTOR"/>
    <property type="match status" value="1"/>
</dbReference>
<dbReference type="EMBL" id="LLXZ01000196">
    <property type="protein sequence ID" value="KRQ96751.1"/>
    <property type="molecule type" value="Genomic_DNA"/>
</dbReference>
<dbReference type="InterPro" id="IPR045853">
    <property type="entry name" value="Pep_chain_release_fac_I_sf"/>
</dbReference>
<evidence type="ECO:0000256" key="1">
    <source>
        <dbReference type="ARBA" id="ARBA00010835"/>
    </source>
</evidence>
<evidence type="ECO:0000313" key="4">
    <source>
        <dbReference type="Proteomes" id="UP000050863"/>
    </source>
</evidence>
<dbReference type="Proteomes" id="UP000050863">
    <property type="component" value="Unassembled WGS sequence"/>
</dbReference>
<name>A0A0R3KVI3_9BRAD</name>
<keyword evidence="4" id="KW-1185">Reference proteome</keyword>
<dbReference type="AlphaFoldDB" id="A0A0R3KVI3"/>